<dbReference type="SUPFAM" id="SSF53756">
    <property type="entry name" value="UDP-Glycosyltransferase/glycogen phosphorylase"/>
    <property type="match status" value="1"/>
</dbReference>
<evidence type="ECO:0000313" key="3">
    <source>
        <dbReference type="EMBL" id="MEM0575268.1"/>
    </source>
</evidence>
<dbReference type="CDD" id="cd03801">
    <property type="entry name" value="GT4_PimA-like"/>
    <property type="match status" value="1"/>
</dbReference>
<protein>
    <submittedName>
        <fullName evidence="3">Glycosyltransferase family 4 protein</fullName>
        <ecNumber evidence="3">2.4.-.-</ecNumber>
    </submittedName>
</protein>
<sequence>MLKKLKIIIFFIPHHHIGGAERVHLNIIKALYYKPIVFFDSSNTNTVSKEFSDNAHCFLITNSKIRKYAFRFLQVLTFLFPVTLFGCNSSLFYNFISRLKKKTQAIDLTHAFSFPEQGIEISSLPYVNLLDKRIVINAKTYEDYEQLYSENNVDQHLLKRFTIIPNGIEIYDFDSSLIDSRWSNFTVGFVGRNSSEKRPELFFELIKKNSIKAKVIGDNFEKFKIEFPNVTYFENCNNKDVVREQFSDISLLIVSSRREGFPLVIMEAMELGIPVIATNVGSISEHVISYENSFLAPVEEKVFLEYTSSIINELKNNKELYFDISKNARSHAERNFSIEVFNSKYQELFYE</sequence>
<keyword evidence="1" id="KW-0812">Transmembrane</keyword>
<gene>
    <name evidence="3" type="ORF">WFZ86_02065</name>
</gene>
<dbReference type="RefSeq" id="WP_342690396.1">
    <property type="nucleotide sequence ID" value="NZ_JBCGDP010000002.1"/>
</dbReference>
<accession>A0ABU9NKQ9</accession>
<dbReference type="GO" id="GO:0016757">
    <property type="term" value="F:glycosyltransferase activity"/>
    <property type="evidence" value="ECO:0007669"/>
    <property type="project" value="UniProtKB-KW"/>
</dbReference>
<dbReference type="EC" id="2.4.-.-" evidence="3"/>
<keyword evidence="1" id="KW-1133">Transmembrane helix</keyword>
<dbReference type="EMBL" id="JBCGDP010000002">
    <property type="protein sequence ID" value="MEM0575268.1"/>
    <property type="molecule type" value="Genomic_DNA"/>
</dbReference>
<keyword evidence="1" id="KW-0472">Membrane</keyword>
<dbReference type="Gene3D" id="3.40.50.2000">
    <property type="entry name" value="Glycogen Phosphorylase B"/>
    <property type="match status" value="2"/>
</dbReference>
<proteinExistence type="predicted"/>
<keyword evidence="3" id="KW-0808">Transferase</keyword>
<dbReference type="Pfam" id="PF00534">
    <property type="entry name" value="Glycos_transf_1"/>
    <property type="match status" value="1"/>
</dbReference>
<evidence type="ECO:0000259" key="2">
    <source>
        <dbReference type="Pfam" id="PF00534"/>
    </source>
</evidence>
<keyword evidence="3" id="KW-0328">Glycosyltransferase</keyword>
<feature type="domain" description="Glycosyl transferase family 1" evidence="2">
    <location>
        <begin position="185"/>
        <end position="330"/>
    </location>
</feature>
<dbReference type="Proteomes" id="UP001468798">
    <property type="component" value="Unassembled WGS sequence"/>
</dbReference>
<feature type="transmembrane region" description="Helical" evidence="1">
    <location>
        <begin position="72"/>
        <end position="96"/>
    </location>
</feature>
<keyword evidence="4" id="KW-1185">Reference proteome</keyword>
<dbReference type="InterPro" id="IPR001296">
    <property type="entry name" value="Glyco_trans_1"/>
</dbReference>
<evidence type="ECO:0000256" key="1">
    <source>
        <dbReference type="SAM" id="Phobius"/>
    </source>
</evidence>
<name>A0ABU9NKQ9_9FLAO</name>
<dbReference type="PANTHER" id="PTHR12526">
    <property type="entry name" value="GLYCOSYLTRANSFERASE"/>
    <property type="match status" value="1"/>
</dbReference>
<evidence type="ECO:0000313" key="4">
    <source>
        <dbReference type="Proteomes" id="UP001468798"/>
    </source>
</evidence>
<organism evidence="3 4">
    <name type="scientific">Flavobacterium polysaccharolyticum</name>
    <dbReference type="NCBI Taxonomy" id="3133148"/>
    <lineage>
        <taxon>Bacteria</taxon>
        <taxon>Pseudomonadati</taxon>
        <taxon>Bacteroidota</taxon>
        <taxon>Flavobacteriia</taxon>
        <taxon>Flavobacteriales</taxon>
        <taxon>Flavobacteriaceae</taxon>
        <taxon>Flavobacterium</taxon>
    </lineage>
</organism>
<reference evidence="3 4" key="1">
    <citation type="submission" date="2024-03" db="EMBL/GenBank/DDBJ databases">
        <title>Two novel species of the genus Flavobacterium exhibiting potentially degradation of complex polysaccharides.</title>
        <authorList>
            <person name="Lian X."/>
        </authorList>
    </citation>
    <scope>NUCLEOTIDE SEQUENCE [LARGE SCALE GENOMIC DNA]</scope>
    <source>
        <strain evidence="3 4">N6</strain>
    </source>
</reference>
<comment type="caution">
    <text evidence="3">The sequence shown here is derived from an EMBL/GenBank/DDBJ whole genome shotgun (WGS) entry which is preliminary data.</text>
</comment>